<evidence type="ECO:0000256" key="1">
    <source>
        <dbReference type="ARBA" id="ARBA00043961"/>
    </source>
</evidence>
<comment type="similarity">
    <text evidence="1">Belongs to the UPF0725 (EMB2204) family.</text>
</comment>
<protein>
    <submittedName>
        <fullName evidence="3">Uncharacterized protein</fullName>
    </submittedName>
</protein>
<gene>
    <name evidence="3" type="ORF">ANE_LOCUS11292</name>
</gene>
<dbReference type="InterPro" id="IPR006462">
    <property type="entry name" value="MS5"/>
</dbReference>
<evidence type="ECO:0000313" key="3">
    <source>
        <dbReference type="EMBL" id="VVB00848.1"/>
    </source>
</evidence>
<evidence type="ECO:0000313" key="4">
    <source>
        <dbReference type="Proteomes" id="UP000489600"/>
    </source>
</evidence>
<feature type="region of interest" description="Disordered" evidence="2">
    <location>
        <begin position="301"/>
        <end position="322"/>
    </location>
</feature>
<name>A0A565BI49_9BRAS</name>
<dbReference type="PANTHER" id="PTHR31260:SF77">
    <property type="entry name" value="(RAPE) HYPOTHETICAL PROTEIN"/>
    <property type="match status" value="1"/>
</dbReference>
<feature type="compositionally biased region" description="Polar residues" evidence="2">
    <location>
        <begin position="304"/>
        <end position="314"/>
    </location>
</feature>
<proteinExistence type="inferred from homology"/>
<organism evidence="3 4">
    <name type="scientific">Arabis nemorensis</name>
    <dbReference type="NCBI Taxonomy" id="586526"/>
    <lineage>
        <taxon>Eukaryota</taxon>
        <taxon>Viridiplantae</taxon>
        <taxon>Streptophyta</taxon>
        <taxon>Embryophyta</taxon>
        <taxon>Tracheophyta</taxon>
        <taxon>Spermatophyta</taxon>
        <taxon>Magnoliopsida</taxon>
        <taxon>eudicotyledons</taxon>
        <taxon>Gunneridae</taxon>
        <taxon>Pentapetalae</taxon>
        <taxon>rosids</taxon>
        <taxon>malvids</taxon>
        <taxon>Brassicales</taxon>
        <taxon>Brassicaceae</taxon>
        <taxon>Arabideae</taxon>
        <taxon>Arabis</taxon>
    </lineage>
</organism>
<keyword evidence="4" id="KW-1185">Reference proteome</keyword>
<accession>A0A565BI49</accession>
<dbReference type="AlphaFoldDB" id="A0A565BI49"/>
<dbReference type="OrthoDB" id="1102630at2759"/>
<comment type="caution">
    <text evidence="3">The sequence shown here is derived from an EMBL/GenBank/DDBJ whole genome shotgun (WGS) entry which is preliminary data.</text>
</comment>
<sequence length="322" mass="37231">MTTEVEKNTTTEVVESKHFTKKDYEAWGGPSVYWSRVAESDGFDIEDVATIPDNIGLVSYDCQKSARYPYPVLVKRYAMLGLHRYNMLEGTRFQLQGLLKLNMLQNCVSSYYMTLNARDSTGRLKPFRLDVTCSIARPRVKKDEVTTEKPFVPHFHGYAIPDSKFFDGELPDWPLDEALNDTKRFYVLKELEWKETECINLYLELLICADDRRRMRNKKNFLSNLEIVKVAIETNIEDMKPSNERLKAKCANVYITFKGLKKTPWSEEIDVERKAIIRRVIGSTGSLTLVGKLWSGENTEKRSMTLTSGENAQSSRKRSRFE</sequence>
<dbReference type="EMBL" id="CABITT030000004">
    <property type="protein sequence ID" value="VVB00848.1"/>
    <property type="molecule type" value="Genomic_DNA"/>
</dbReference>
<dbReference type="PANTHER" id="PTHR31260">
    <property type="entry name" value="CYSTATIN/MONELLIN SUPERFAMILY PROTEIN"/>
    <property type="match status" value="1"/>
</dbReference>
<dbReference type="NCBIfam" id="TIGR01572">
    <property type="entry name" value="A_thl_para_3677"/>
    <property type="match status" value="1"/>
</dbReference>
<evidence type="ECO:0000256" key="2">
    <source>
        <dbReference type="SAM" id="MobiDB-lite"/>
    </source>
</evidence>
<reference evidence="3" key="1">
    <citation type="submission" date="2019-07" db="EMBL/GenBank/DDBJ databases">
        <authorList>
            <person name="Dittberner H."/>
        </authorList>
    </citation>
    <scope>NUCLEOTIDE SEQUENCE [LARGE SCALE GENOMIC DNA]</scope>
</reference>
<dbReference type="Proteomes" id="UP000489600">
    <property type="component" value="Unassembled WGS sequence"/>
</dbReference>
<dbReference type="Pfam" id="PF04776">
    <property type="entry name" value="protein_MS5"/>
    <property type="match status" value="1"/>
</dbReference>